<evidence type="ECO:0000313" key="1">
    <source>
        <dbReference type="EMBL" id="GAH50212.1"/>
    </source>
</evidence>
<protein>
    <submittedName>
        <fullName evidence="1">Uncharacterized protein</fullName>
    </submittedName>
</protein>
<feature type="non-terminal residue" evidence="1">
    <location>
        <position position="37"/>
    </location>
</feature>
<accession>X1FYX5</accession>
<gene>
    <name evidence="1" type="ORF">S03H2_27569</name>
</gene>
<reference evidence="1" key="1">
    <citation type="journal article" date="2014" name="Front. Microbiol.">
        <title>High frequency of phylogenetically diverse reductive dehalogenase-homologous genes in deep subseafloor sedimentary metagenomes.</title>
        <authorList>
            <person name="Kawai M."/>
            <person name="Futagami T."/>
            <person name="Toyoda A."/>
            <person name="Takaki Y."/>
            <person name="Nishi S."/>
            <person name="Hori S."/>
            <person name="Arai W."/>
            <person name="Tsubouchi T."/>
            <person name="Morono Y."/>
            <person name="Uchiyama I."/>
            <person name="Ito T."/>
            <person name="Fujiyama A."/>
            <person name="Inagaki F."/>
            <person name="Takami H."/>
        </authorList>
    </citation>
    <scope>NUCLEOTIDE SEQUENCE</scope>
    <source>
        <strain evidence="1">Expedition CK06-06</strain>
    </source>
</reference>
<sequence length="37" mass="4052">MAGVVPIVPPRAGSMDGKLEVQTERFVTLDELLTHFP</sequence>
<comment type="caution">
    <text evidence="1">The sequence shown here is derived from an EMBL/GenBank/DDBJ whole genome shotgun (WGS) entry which is preliminary data.</text>
</comment>
<dbReference type="EMBL" id="BARU01016590">
    <property type="protein sequence ID" value="GAH50212.1"/>
    <property type="molecule type" value="Genomic_DNA"/>
</dbReference>
<proteinExistence type="predicted"/>
<name>X1FYX5_9ZZZZ</name>
<dbReference type="AlphaFoldDB" id="X1FYX5"/>
<organism evidence="1">
    <name type="scientific">marine sediment metagenome</name>
    <dbReference type="NCBI Taxonomy" id="412755"/>
    <lineage>
        <taxon>unclassified sequences</taxon>
        <taxon>metagenomes</taxon>
        <taxon>ecological metagenomes</taxon>
    </lineage>
</organism>